<dbReference type="RefSeq" id="WP_114642268.1">
    <property type="nucleotide sequence ID" value="NZ_JAACIO010000012.1"/>
</dbReference>
<evidence type="ECO:0000313" key="3">
    <source>
        <dbReference type="EMBL" id="REI41291.1"/>
    </source>
</evidence>
<reference evidence="3 4" key="1">
    <citation type="submission" date="2018-08" db="EMBL/GenBank/DDBJ databases">
        <title>Draft genome sequence of Psychrilyobacter sp. strain SD5 isolated from Black Sea water.</title>
        <authorList>
            <person name="Yadav S."/>
            <person name="Villanueva L."/>
            <person name="Damste J.S.S."/>
        </authorList>
    </citation>
    <scope>NUCLEOTIDE SEQUENCE [LARGE SCALE GENOMIC DNA]</scope>
    <source>
        <strain evidence="3 4">SD5</strain>
    </source>
</reference>
<keyword evidence="4" id="KW-1185">Reference proteome</keyword>
<evidence type="ECO:0000259" key="1">
    <source>
        <dbReference type="Pfam" id="PF01841"/>
    </source>
</evidence>
<evidence type="ECO:0000259" key="2">
    <source>
        <dbReference type="Pfam" id="PF12969"/>
    </source>
</evidence>
<gene>
    <name evidence="3" type="ORF">DYH56_07620</name>
</gene>
<dbReference type="Pfam" id="PF12969">
    <property type="entry name" value="DUF3857"/>
    <property type="match status" value="1"/>
</dbReference>
<protein>
    <submittedName>
        <fullName evidence="3">DUF3857 domain-containing protein</fullName>
    </submittedName>
</protein>
<evidence type="ECO:0000313" key="4">
    <source>
        <dbReference type="Proteomes" id="UP000263486"/>
    </source>
</evidence>
<dbReference type="Pfam" id="PF01841">
    <property type="entry name" value="Transglut_core"/>
    <property type="match status" value="1"/>
</dbReference>
<dbReference type="Gene3D" id="2.60.40.3140">
    <property type="match status" value="1"/>
</dbReference>
<sequence length="650" mass="74158">MIKKLVILLSIWFSSISFSAYIPKNEAIKILSPIAAEDYAEYNEVYIVNSLTERDELGGGTITTEIYKKVLNTTSKKDNSLYFDYDANYSSLDIAAIELIKADGKVIKLDPKKILEEKINGASQKKNIYTTQAKTLSGNLPNLEIGDIIYTKAVETIKKARIEGHFSGGITLENSNKFINNYEKLTFPKDIKLYVHELNKKGFKYDQKRTVAGDKQIYEWNIRDNPLVTPEPNMDDASFSLNHIEYTTIPNWEYISKWSYELVTPHLTMDDDIREKVRELTKDAKTRDEKIENIFYWVARNIRYLGVDGEKNRPGLEPHDISYTFKTRGGVCRDKATLLSAMLNEAGIKSDTVLISSGSRISPEVPIDLFNHMITMAYDESGEPLHILDPTNETTKDFLPKYEEDNSYLISSRDGDRLRSTPVSPAIENNSSAAIDLKLDSDYNAVGTIEFIFSGIADGDFRSASMRMNKYDLDKLITRLINRVNPGIITTNIITSDPKNMDSKYTIKADIEIPEYGKKINDYIFIPFSGADPSIHFMYEGSISYPFSLADRKYDFKLNSPTSFTVNYRLEFPESISNISIPKPKTINYAGFKTVFTSKVKNNTLDTTYYLENSKIHFPKEKYQDIKKEIGELSNNNNLFLIKEVKIDEK</sequence>
<dbReference type="InterPro" id="IPR038765">
    <property type="entry name" value="Papain-like_cys_pep_sf"/>
</dbReference>
<feature type="domain" description="DUF3857" evidence="2">
    <location>
        <begin position="60"/>
        <end position="225"/>
    </location>
</feature>
<dbReference type="Gene3D" id="2.60.120.1130">
    <property type="match status" value="1"/>
</dbReference>
<name>A0ABX9KH41_9FUSO</name>
<dbReference type="SUPFAM" id="SSF54001">
    <property type="entry name" value="Cysteine proteinases"/>
    <property type="match status" value="1"/>
</dbReference>
<dbReference type="Gene3D" id="3.10.620.30">
    <property type="match status" value="1"/>
</dbReference>
<proteinExistence type="predicted"/>
<feature type="domain" description="Transglutaminase-like" evidence="1">
    <location>
        <begin position="277"/>
        <end position="352"/>
    </location>
</feature>
<dbReference type="InterPro" id="IPR002931">
    <property type="entry name" value="Transglutaminase-like"/>
</dbReference>
<organism evidence="3 4">
    <name type="scientific">Psychrilyobacter piezotolerans</name>
    <dbReference type="NCBI Taxonomy" id="2293438"/>
    <lineage>
        <taxon>Bacteria</taxon>
        <taxon>Fusobacteriati</taxon>
        <taxon>Fusobacteriota</taxon>
        <taxon>Fusobacteriia</taxon>
        <taxon>Fusobacteriales</taxon>
        <taxon>Fusobacteriaceae</taxon>
        <taxon>Psychrilyobacter</taxon>
    </lineage>
</organism>
<dbReference type="InterPro" id="IPR024618">
    <property type="entry name" value="DUF3857"/>
</dbReference>
<accession>A0ABX9KH41</accession>
<comment type="caution">
    <text evidence="3">The sequence shown here is derived from an EMBL/GenBank/DDBJ whole genome shotgun (WGS) entry which is preliminary data.</text>
</comment>
<dbReference type="EMBL" id="QUAJ01000011">
    <property type="protein sequence ID" value="REI41291.1"/>
    <property type="molecule type" value="Genomic_DNA"/>
</dbReference>
<dbReference type="Proteomes" id="UP000263486">
    <property type="component" value="Unassembled WGS sequence"/>
</dbReference>